<gene>
    <name evidence="3" type="ORF">g.141618</name>
</gene>
<feature type="transmembrane region" description="Helical" evidence="2">
    <location>
        <begin position="161"/>
        <end position="181"/>
    </location>
</feature>
<organism evidence="3">
    <name type="scientific">Schizaphis graminum</name>
    <name type="common">Green bug aphid</name>
    <dbReference type="NCBI Taxonomy" id="13262"/>
    <lineage>
        <taxon>Eukaryota</taxon>
        <taxon>Metazoa</taxon>
        <taxon>Ecdysozoa</taxon>
        <taxon>Arthropoda</taxon>
        <taxon>Hexapoda</taxon>
        <taxon>Insecta</taxon>
        <taxon>Pterygota</taxon>
        <taxon>Neoptera</taxon>
        <taxon>Paraneoptera</taxon>
        <taxon>Hemiptera</taxon>
        <taxon>Sternorrhyncha</taxon>
        <taxon>Aphidomorpha</taxon>
        <taxon>Aphidoidea</taxon>
        <taxon>Aphididae</taxon>
        <taxon>Aphidini</taxon>
        <taxon>Schizaphis</taxon>
    </lineage>
</organism>
<reference evidence="3" key="1">
    <citation type="submission" date="2018-04" db="EMBL/GenBank/DDBJ databases">
        <title>Transcriptome of Schizaphis graminum biotype I.</title>
        <authorList>
            <person name="Scully E.D."/>
            <person name="Geib S.M."/>
            <person name="Palmer N.A."/>
            <person name="Koch K."/>
            <person name="Bradshaw J."/>
            <person name="Heng-Moss T."/>
            <person name="Sarath G."/>
        </authorList>
    </citation>
    <scope>NUCLEOTIDE SEQUENCE</scope>
</reference>
<proteinExistence type="predicted"/>
<protein>
    <submittedName>
        <fullName evidence="3">Uncharacterized protein</fullName>
    </submittedName>
</protein>
<evidence type="ECO:0000313" key="3">
    <source>
        <dbReference type="EMBL" id="MBY32956.1"/>
    </source>
</evidence>
<keyword evidence="2" id="KW-0472">Membrane</keyword>
<feature type="region of interest" description="Disordered" evidence="1">
    <location>
        <begin position="89"/>
        <end position="111"/>
    </location>
</feature>
<name>A0A2S2PVR8_SCHGA</name>
<dbReference type="EMBL" id="GGMR01020337">
    <property type="protein sequence ID" value="MBY32956.1"/>
    <property type="molecule type" value="Transcribed_RNA"/>
</dbReference>
<keyword evidence="2" id="KW-0812">Transmembrane</keyword>
<sequence length="210" mass="24539">MIMVTKNFAIENDDYDDTIENYEDWTKTQPPELIAIKTDTKDTREIEELTTHNLEYNNKINILKNQRNKRTKPNNNTTDLITHNNTTTQPRVVTTNNSSNSNNTVTHPSHTLKQNNTTIINKLNVSKIINNNTINSTEINNTTKFTDESESVQNKIRYDNFIVIAIGVLLIISMLSIIYACRYNYMRQFRYTNIEEQMQSERYEMSETTL</sequence>
<dbReference type="AlphaFoldDB" id="A0A2S2PVR8"/>
<evidence type="ECO:0000256" key="2">
    <source>
        <dbReference type="SAM" id="Phobius"/>
    </source>
</evidence>
<accession>A0A2S2PVR8</accession>
<feature type="compositionally biased region" description="Low complexity" evidence="1">
    <location>
        <begin position="89"/>
        <end position="106"/>
    </location>
</feature>
<evidence type="ECO:0000256" key="1">
    <source>
        <dbReference type="SAM" id="MobiDB-lite"/>
    </source>
</evidence>
<keyword evidence="2" id="KW-1133">Transmembrane helix</keyword>